<dbReference type="InterPro" id="IPR013830">
    <property type="entry name" value="SGNH_hydro"/>
</dbReference>
<keyword evidence="2" id="KW-1015">Disulfide bond</keyword>
<evidence type="ECO:0000256" key="1">
    <source>
        <dbReference type="PIRSR" id="PIRSR637460-1"/>
    </source>
</evidence>
<sequence>MERSIPWTSRSRARTSVRSRSAVDPVMSGTLAYRPHRYEHVPIGRGFAMVHGRLRSFLGSAAVITAAVASVGVPAPAQTATENNRYVALGDSYSADSGVFPLTPGVNPACLQSARNYPKQVAAQLGLDLTDVTCGGANVGHMTKAQYKNTPPQLDALDGTEAVVTIGIGGNDNNLFASAILMCGAFAPVAVLDKGAPCQQAYGDRFDQLVDADAANIGAALQAIHDRSPDAEVYVVNYPTITPASGRCFGKLPLTTGDTAYLHALQVHLNDMLAAQAAAHDATVIDVFSQSIGHDACKARGVRWVEPPLSGQPVHPGLVGATAQAQIVAAALSH</sequence>
<accession>A0A5B1LLK3</accession>
<dbReference type="AlphaFoldDB" id="A0A5B1LLK3"/>
<feature type="disulfide bond" evidence="2">
    <location>
        <begin position="110"/>
        <end position="134"/>
    </location>
</feature>
<dbReference type="PANTHER" id="PTHR37981">
    <property type="entry name" value="LIPASE 2"/>
    <property type="match status" value="1"/>
</dbReference>
<dbReference type="Pfam" id="PF13472">
    <property type="entry name" value="Lipase_GDSL_2"/>
    <property type="match status" value="1"/>
</dbReference>
<dbReference type="CDD" id="cd01823">
    <property type="entry name" value="SEST_like"/>
    <property type="match status" value="1"/>
</dbReference>
<protein>
    <submittedName>
        <fullName evidence="4">SGNH/GDSL hydrolase family protein</fullName>
    </submittedName>
</protein>
<comment type="caution">
    <text evidence="4">The sequence shown here is derived from an EMBL/GenBank/DDBJ whole genome shotgun (WGS) entry which is preliminary data.</text>
</comment>
<reference evidence="4 5" key="2">
    <citation type="submission" date="2019-09" db="EMBL/GenBank/DDBJ databases">
        <authorList>
            <person name="Jin C."/>
        </authorList>
    </citation>
    <scope>NUCLEOTIDE SEQUENCE [LARGE SCALE GENOMIC DNA]</scope>
    <source>
        <strain evidence="4 5">BN130099</strain>
    </source>
</reference>
<feature type="domain" description="SGNH hydrolase-type esterase" evidence="3">
    <location>
        <begin position="88"/>
        <end position="320"/>
    </location>
</feature>
<dbReference type="PANTHER" id="PTHR37981:SF1">
    <property type="entry name" value="SGNH HYDROLASE-TYPE ESTERASE DOMAIN-CONTAINING PROTEIN"/>
    <property type="match status" value="1"/>
</dbReference>
<gene>
    <name evidence="4" type="ORF">F0U44_04745</name>
</gene>
<feature type="disulfide bond" evidence="2">
    <location>
        <begin position="248"/>
        <end position="297"/>
    </location>
</feature>
<dbReference type="SUPFAM" id="SSF52266">
    <property type="entry name" value="SGNH hydrolase"/>
    <property type="match status" value="1"/>
</dbReference>
<reference evidence="4 5" key="1">
    <citation type="submission" date="2019-09" db="EMBL/GenBank/DDBJ databases">
        <title>Nocardioides panacisoli sp. nov., isolated from the soil of a ginseng field.</title>
        <authorList>
            <person name="Cho C."/>
        </authorList>
    </citation>
    <scope>NUCLEOTIDE SEQUENCE [LARGE SCALE GENOMIC DNA]</scope>
    <source>
        <strain evidence="4 5">BN130099</strain>
    </source>
</reference>
<feature type="active site" description="Nucleophile" evidence="1">
    <location>
        <position position="92"/>
    </location>
</feature>
<keyword evidence="5" id="KW-1185">Reference proteome</keyword>
<proteinExistence type="predicted"/>
<evidence type="ECO:0000256" key="2">
    <source>
        <dbReference type="PIRSR" id="PIRSR637460-2"/>
    </source>
</evidence>
<organism evidence="4 5">
    <name type="scientific">Nocardioides humilatus</name>
    <dbReference type="NCBI Taxonomy" id="2607660"/>
    <lineage>
        <taxon>Bacteria</taxon>
        <taxon>Bacillati</taxon>
        <taxon>Actinomycetota</taxon>
        <taxon>Actinomycetes</taxon>
        <taxon>Propionibacteriales</taxon>
        <taxon>Nocardioidaceae</taxon>
        <taxon>Nocardioides</taxon>
    </lineage>
</organism>
<dbReference type="GO" id="GO:0019433">
    <property type="term" value="P:triglyceride catabolic process"/>
    <property type="evidence" value="ECO:0007669"/>
    <property type="project" value="TreeGrafter"/>
</dbReference>
<feature type="active site" evidence="1">
    <location>
        <position position="315"/>
    </location>
</feature>
<dbReference type="InterPro" id="IPR037460">
    <property type="entry name" value="SEST-like"/>
</dbReference>
<evidence type="ECO:0000313" key="4">
    <source>
        <dbReference type="EMBL" id="KAA1421592.1"/>
    </source>
</evidence>
<dbReference type="GO" id="GO:0004806">
    <property type="term" value="F:triacylglycerol lipase activity"/>
    <property type="evidence" value="ECO:0007669"/>
    <property type="project" value="TreeGrafter"/>
</dbReference>
<keyword evidence="4" id="KW-0378">Hydrolase</keyword>
<evidence type="ECO:0000313" key="5">
    <source>
        <dbReference type="Proteomes" id="UP000325003"/>
    </source>
</evidence>
<dbReference type="InterPro" id="IPR036514">
    <property type="entry name" value="SGNH_hydro_sf"/>
</dbReference>
<dbReference type="Gene3D" id="3.40.50.1110">
    <property type="entry name" value="SGNH hydrolase"/>
    <property type="match status" value="1"/>
</dbReference>
<evidence type="ECO:0000259" key="3">
    <source>
        <dbReference type="Pfam" id="PF13472"/>
    </source>
</evidence>
<feature type="disulfide bond" evidence="2">
    <location>
        <begin position="183"/>
        <end position="198"/>
    </location>
</feature>
<name>A0A5B1LLK3_9ACTN</name>
<dbReference type="Proteomes" id="UP000325003">
    <property type="component" value="Unassembled WGS sequence"/>
</dbReference>
<dbReference type="EMBL" id="VUJV01000001">
    <property type="protein sequence ID" value="KAA1421592.1"/>
    <property type="molecule type" value="Genomic_DNA"/>
</dbReference>